<reference evidence="2" key="1">
    <citation type="submission" date="2017-09" db="EMBL/GenBank/DDBJ databases">
        <title>Complete Genome Sequence of ansamitocin-producing Bacterium Actinosynnema pretiosum X47.</title>
        <authorList>
            <person name="Cao G."/>
            <person name="Zong G."/>
            <person name="Zhong C."/>
            <person name="Fu J."/>
        </authorList>
    </citation>
    <scope>NUCLEOTIDE SEQUENCE [LARGE SCALE GENOMIC DNA]</scope>
    <source>
        <strain evidence="2">X47</strain>
    </source>
</reference>
<dbReference type="CDD" id="cd02440">
    <property type="entry name" value="AdoMet_MTases"/>
    <property type="match status" value="1"/>
</dbReference>
<name>A0A290Z666_9PSEU</name>
<dbReference type="Pfam" id="PF13649">
    <property type="entry name" value="Methyltransf_25"/>
    <property type="match status" value="1"/>
</dbReference>
<dbReference type="GO" id="GO:0032259">
    <property type="term" value="P:methylation"/>
    <property type="evidence" value="ECO:0007669"/>
    <property type="project" value="UniProtKB-KW"/>
</dbReference>
<feature type="domain" description="Methyltransferase" evidence="1">
    <location>
        <begin position="42"/>
        <end position="136"/>
    </location>
</feature>
<organism evidence="2 3">
    <name type="scientific">Actinosynnema pretiosum</name>
    <dbReference type="NCBI Taxonomy" id="42197"/>
    <lineage>
        <taxon>Bacteria</taxon>
        <taxon>Bacillati</taxon>
        <taxon>Actinomycetota</taxon>
        <taxon>Actinomycetes</taxon>
        <taxon>Pseudonocardiales</taxon>
        <taxon>Pseudonocardiaceae</taxon>
        <taxon>Actinosynnema</taxon>
    </lineage>
</organism>
<dbReference type="InterPro" id="IPR041698">
    <property type="entry name" value="Methyltransf_25"/>
</dbReference>
<proteinExistence type="predicted"/>
<keyword evidence="2" id="KW-0489">Methyltransferase</keyword>
<keyword evidence="3" id="KW-1185">Reference proteome</keyword>
<keyword evidence="2" id="KW-0808">Transferase</keyword>
<dbReference type="KEGG" id="apre:CNX65_15305"/>
<sequence length="279" mass="29922">MVRDGVVFDRLAEVYDASEVQFFKPVARELLRRLDVRQGEHVLDIGCGRGAVLFPAAEAAGPGGRVVGVDVSPAMVGSIAERVAALPSVEVLVMDGSRPDFPDRSFDVVTGSMSVALFPDLPAVLARCARLLRPSGRLGVTAPVPPPSLADWRLGPLRVGRIVEEIDVDAAAANPALARFFGPHPFGRPGEIGDLLTAAGLTDVVEHRQDVELAATTADRIVEWTRSNGLRLFWDLVPEHRRAAVERDLVRDLEAGASAGRVTASYPVSYHLARSPGEE</sequence>
<evidence type="ECO:0000313" key="2">
    <source>
        <dbReference type="EMBL" id="ATE54488.1"/>
    </source>
</evidence>
<dbReference type="RefSeq" id="WP_096493682.1">
    <property type="nucleotide sequence ID" value="NZ_CP023445.1"/>
</dbReference>
<protein>
    <submittedName>
        <fullName evidence="2">Methyltransferase</fullName>
    </submittedName>
</protein>
<dbReference type="PANTHER" id="PTHR42912">
    <property type="entry name" value="METHYLTRANSFERASE"/>
    <property type="match status" value="1"/>
</dbReference>
<accession>A0A290Z666</accession>
<dbReference type="Gene3D" id="3.40.50.150">
    <property type="entry name" value="Vaccinia Virus protein VP39"/>
    <property type="match status" value="1"/>
</dbReference>
<dbReference type="GO" id="GO:0008168">
    <property type="term" value="F:methyltransferase activity"/>
    <property type="evidence" value="ECO:0007669"/>
    <property type="project" value="UniProtKB-KW"/>
</dbReference>
<dbReference type="Proteomes" id="UP000218505">
    <property type="component" value="Chromosome"/>
</dbReference>
<dbReference type="InterPro" id="IPR050508">
    <property type="entry name" value="Methyltransf_Superfamily"/>
</dbReference>
<evidence type="ECO:0000313" key="3">
    <source>
        <dbReference type="Proteomes" id="UP000218505"/>
    </source>
</evidence>
<dbReference type="InterPro" id="IPR029063">
    <property type="entry name" value="SAM-dependent_MTases_sf"/>
</dbReference>
<gene>
    <name evidence="2" type="ORF">CNX65_15305</name>
</gene>
<dbReference type="EMBL" id="CP023445">
    <property type="protein sequence ID" value="ATE54488.1"/>
    <property type="molecule type" value="Genomic_DNA"/>
</dbReference>
<dbReference type="SUPFAM" id="SSF53335">
    <property type="entry name" value="S-adenosyl-L-methionine-dependent methyltransferases"/>
    <property type="match status" value="1"/>
</dbReference>
<evidence type="ECO:0000259" key="1">
    <source>
        <dbReference type="Pfam" id="PF13649"/>
    </source>
</evidence>
<dbReference type="AlphaFoldDB" id="A0A290Z666"/>